<dbReference type="PANTHER" id="PTHR13696">
    <property type="entry name" value="P-LOOP CONTAINING NUCLEOSIDE TRIPHOSPHATE HYDROLASE"/>
    <property type="match status" value="1"/>
</dbReference>
<dbReference type="KEGG" id="mmob:F6R98_10860"/>
<protein>
    <submittedName>
        <fullName evidence="2">ParA family protein</fullName>
    </submittedName>
</protein>
<dbReference type="Gene3D" id="3.40.50.300">
    <property type="entry name" value="P-loop containing nucleotide triphosphate hydrolases"/>
    <property type="match status" value="1"/>
</dbReference>
<evidence type="ECO:0000313" key="2">
    <source>
        <dbReference type="EMBL" id="QFY43057.1"/>
    </source>
</evidence>
<dbReference type="InParanoid" id="A0A5Q0BLS6"/>
<dbReference type="Pfam" id="PF13614">
    <property type="entry name" value="AAA_31"/>
    <property type="match status" value="1"/>
</dbReference>
<evidence type="ECO:0000313" key="3">
    <source>
        <dbReference type="Proteomes" id="UP000325755"/>
    </source>
</evidence>
<proteinExistence type="predicted"/>
<gene>
    <name evidence="2" type="ORF">F6R98_10860</name>
</gene>
<feature type="domain" description="AAA" evidence="1">
    <location>
        <begin position="5"/>
        <end position="186"/>
    </location>
</feature>
<dbReference type="EMBL" id="CP044205">
    <property type="protein sequence ID" value="QFY43057.1"/>
    <property type="molecule type" value="Genomic_DNA"/>
</dbReference>
<organism evidence="2 3">
    <name type="scientific">Candidatus Methylospira mobilis</name>
    <dbReference type="NCBI Taxonomy" id="1808979"/>
    <lineage>
        <taxon>Bacteria</taxon>
        <taxon>Pseudomonadati</taxon>
        <taxon>Pseudomonadota</taxon>
        <taxon>Gammaproteobacteria</taxon>
        <taxon>Methylococcales</taxon>
        <taxon>Methylococcaceae</taxon>
        <taxon>Candidatus Methylospira</taxon>
    </lineage>
</organism>
<evidence type="ECO:0000259" key="1">
    <source>
        <dbReference type="Pfam" id="PF13614"/>
    </source>
</evidence>
<dbReference type="AlphaFoldDB" id="A0A5Q0BLS6"/>
<dbReference type="OrthoDB" id="9815116at2"/>
<keyword evidence="3" id="KW-1185">Reference proteome</keyword>
<dbReference type="InterPro" id="IPR027417">
    <property type="entry name" value="P-loop_NTPase"/>
</dbReference>
<dbReference type="SUPFAM" id="SSF52540">
    <property type="entry name" value="P-loop containing nucleoside triphosphate hydrolases"/>
    <property type="match status" value="1"/>
</dbReference>
<dbReference type="InterPro" id="IPR050678">
    <property type="entry name" value="DNA_Partitioning_ATPase"/>
</dbReference>
<name>A0A5Q0BLS6_9GAMM</name>
<reference evidence="2 3" key="1">
    <citation type="submission" date="2019-09" db="EMBL/GenBank/DDBJ databases">
        <title>Ecophysiology of the spiral-shaped methanotroph Methylospira mobilis as revealed by the complete genome sequence.</title>
        <authorList>
            <person name="Oshkin I.Y."/>
            <person name="Dedysh S.N."/>
            <person name="Miroshnikov K."/>
            <person name="Danilova O.V."/>
            <person name="Hakobyan A."/>
            <person name="Liesack W."/>
        </authorList>
    </citation>
    <scope>NUCLEOTIDE SEQUENCE [LARGE SCALE GENOMIC DNA]</scope>
    <source>
        <strain evidence="2 3">Shm1</strain>
    </source>
</reference>
<accession>A0A5Q0BLS6</accession>
<dbReference type="RefSeq" id="WP_153249040.1">
    <property type="nucleotide sequence ID" value="NZ_CP044205.1"/>
</dbReference>
<dbReference type="Proteomes" id="UP000325755">
    <property type="component" value="Chromosome"/>
</dbReference>
<dbReference type="PANTHER" id="PTHR13696:SF52">
    <property type="entry name" value="PARA FAMILY PROTEIN CT_582"/>
    <property type="match status" value="1"/>
</dbReference>
<dbReference type="InterPro" id="IPR025669">
    <property type="entry name" value="AAA_dom"/>
</dbReference>
<sequence>MRRVIFNQKGGVGKSTITCNLAAISAIDDKKTLVVDLDVQGNSTHYLLGKKITDPDQTLAYFFKEVLNMNLFGKGDDTALLEGVIHSTPFPNLYVLPSHPELEPLQSRLDARYKIYKLREALSNLQGFDHIYIDTPPVLNFYSRSGLIAAEQCLIPFDCDAFSQEALYNLLATVAEIKADHNPELRVEGIVVNQFQSRANLPASLVQQLVEQGHPVLNSKLSISVKVRESHTASKPLIHYLPDHKLTEEFIALHQELHS</sequence>
<dbReference type="CDD" id="cd02042">
    <property type="entry name" value="ParAB_family"/>
    <property type="match status" value="1"/>
</dbReference>